<evidence type="ECO:0000256" key="1">
    <source>
        <dbReference type="ARBA" id="ARBA00007749"/>
    </source>
</evidence>
<dbReference type="PANTHER" id="PTHR42978">
    <property type="entry name" value="QUORUM-QUENCHING LACTONASE YTNP-RELATED-RELATED"/>
    <property type="match status" value="1"/>
</dbReference>
<comment type="similarity">
    <text evidence="1">Belongs to the metallo-beta-lactamase superfamily.</text>
</comment>
<dbReference type="Pfam" id="PF00753">
    <property type="entry name" value="Lactamase_B"/>
    <property type="match status" value="1"/>
</dbReference>
<evidence type="ECO:0000259" key="5">
    <source>
        <dbReference type="SMART" id="SM00849"/>
    </source>
</evidence>
<dbReference type="EMBL" id="JAKLMC020000027">
    <property type="protein sequence ID" value="KAK5950372.1"/>
    <property type="molecule type" value="Genomic_DNA"/>
</dbReference>
<protein>
    <recommendedName>
        <fullName evidence="5">Metallo-beta-lactamase domain-containing protein</fullName>
    </recommendedName>
</protein>
<dbReference type="CDD" id="cd07730">
    <property type="entry name" value="metallo-hydrolase-like_MBL-fold"/>
    <property type="match status" value="1"/>
</dbReference>
<sequence length="370" mass="40866">MANGSSTPNLNIPKGSVCVQVKLIDICSISNVGTKSLFTPTVPAFDKISSAPSWIFLLEHPSGKKVLFDLGIRRDWDNLHSVVAERLQLGTHTIEVKKDIDKYLDECGVGKENIDAVVWSHAHWDHMGDMSLFDSKTDLVVGPGFKKQFLGDQAPSPLGAVIPSDVEGRSVHEPAFEQGSPGVVQIGQFLAFDYFQDGSLYLIDSPGHCVGHLCALVRTSADPSTFVFLGGDAAHHCGELRPSTHVPLPDSITPNPLPTKQPDSEFCPKQWFDNLQSSRGRNLTSPLYQPAFGHDMDQVLATIAKMQEYDSDQSILVVLAHDAAFRDPNVPKCPEAINDWKVRGFCERFRWTWLGDVWHESQEHAFSCCT</sequence>
<organism evidence="6 7">
    <name type="scientific">Knufia fluminis</name>
    <dbReference type="NCBI Taxonomy" id="191047"/>
    <lineage>
        <taxon>Eukaryota</taxon>
        <taxon>Fungi</taxon>
        <taxon>Dikarya</taxon>
        <taxon>Ascomycota</taxon>
        <taxon>Pezizomycotina</taxon>
        <taxon>Eurotiomycetes</taxon>
        <taxon>Chaetothyriomycetidae</taxon>
        <taxon>Chaetothyriales</taxon>
        <taxon>Trichomeriaceae</taxon>
        <taxon>Knufia</taxon>
    </lineage>
</organism>
<proteinExistence type="inferred from homology"/>
<evidence type="ECO:0000313" key="7">
    <source>
        <dbReference type="Proteomes" id="UP001316803"/>
    </source>
</evidence>
<evidence type="ECO:0000313" key="6">
    <source>
        <dbReference type="EMBL" id="KAK5950372.1"/>
    </source>
</evidence>
<dbReference type="GO" id="GO:0046872">
    <property type="term" value="F:metal ion binding"/>
    <property type="evidence" value="ECO:0007669"/>
    <property type="project" value="UniProtKB-KW"/>
</dbReference>
<dbReference type="SUPFAM" id="SSF56281">
    <property type="entry name" value="Metallo-hydrolase/oxidoreductase"/>
    <property type="match status" value="1"/>
</dbReference>
<accession>A0AAN8I200</accession>
<evidence type="ECO:0000256" key="2">
    <source>
        <dbReference type="ARBA" id="ARBA00022723"/>
    </source>
</evidence>
<dbReference type="Proteomes" id="UP001316803">
    <property type="component" value="Unassembled WGS sequence"/>
</dbReference>
<keyword evidence="4" id="KW-0862">Zinc</keyword>
<dbReference type="AlphaFoldDB" id="A0AAN8I200"/>
<keyword evidence="7" id="KW-1185">Reference proteome</keyword>
<dbReference type="SMART" id="SM00849">
    <property type="entry name" value="Lactamase_B"/>
    <property type="match status" value="1"/>
</dbReference>
<keyword evidence="3" id="KW-0378">Hydrolase</keyword>
<gene>
    <name evidence="6" type="ORF">OHC33_008591</name>
</gene>
<dbReference type="InterPro" id="IPR001279">
    <property type="entry name" value="Metallo-B-lactamas"/>
</dbReference>
<comment type="caution">
    <text evidence="6">The sequence shown here is derived from an EMBL/GenBank/DDBJ whole genome shotgun (WGS) entry which is preliminary data.</text>
</comment>
<name>A0AAN8I200_9EURO</name>
<evidence type="ECO:0000256" key="4">
    <source>
        <dbReference type="ARBA" id="ARBA00022833"/>
    </source>
</evidence>
<reference evidence="6 7" key="1">
    <citation type="submission" date="2022-12" db="EMBL/GenBank/DDBJ databases">
        <title>Genomic features and morphological characterization of a novel Knufia sp. strain isolated from spacecraft assembly facility.</title>
        <authorList>
            <person name="Teixeira M."/>
            <person name="Chander A.M."/>
            <person name="Stajich J.E."/>
            <person name="Venkateswaran K."/>
        </authorList>
    </citation>
    <scope>NUCLEOTIDE SEQUENCE [LARGE SCALE GENOMIC DNA]</scope>
    <source>
        <strain evidence="6 7">FJI-L2-BK-P2</strain>
    </source>
</reference>
<dbReference type="PANTHER" id="PTHR42978:SF5">
    <property type="entry name" value="METALLO-BETA-LACTAMASE DOMAIN-CONTAINING PROTEIN"/>
    <property type="match status" value="1"/>
</dbReference>
<dbReference type="InterPro" id="IPR036866">
    <property type="entry name" value="RibonucZ/Hydroxyglut_hydro"/>
</dbReference>
<dbReference type="InterPro" id="IPR051013">
    <property type="entry name" value="MBL_superfamily_lactonases"/>
</dbReference>
<evidence type="ECO:0000256" key="3">
    <source>
        <dbReference type="ARBA" id="ARBA00022801"/>
    </source>
</evidence>
<keyword evidence="2" id="KW-0479">Metal-binding</keyword>
<feature type="domain" description="Metallo-beta-lactamase" evidence="5">
    <location>
        <begin position="52"/>
        <end position="294"/>
    </location>
</feature>
<dbReference type="Gene3D" id="3.60.15.10">
    <property type="entry name" value="Ribonuclease Z/Hydroxyacylglutathione hydrolase-like"/>
    <property type="match status" value="1"/>
</dbReference>
<dbReference type="GO" id="GO:0016787">
    <property type="term" value="F:hydrolase activity"/>
    <property type="evidence" value="ECO:0007669"/>
    <property type="project" value="UniProtKB-KW"/>
</dbReference>